<reference evidence="1 2" key="1">
    <citation type="submission" date="2024-04" db="EMBL/GenBank/DDBJ databases">
        <title>Draft genome sequence of Pseudophaeobacter arcticus NBRC 116598.</title>
        <authorList>
            <person name="Miyakawa T."/>
            <person name="Kusuya Y."/>
            <person name="Miura T."/>
        </authorList>
    </citation>
    <scope>NUCLEOTIDE SEQUENCE [LARGE SCALE GENOMIC DNA]</scope>
    <source>
        <strain evidence="1 2">SU-CL00105</strain>
    </source>
</reference>
<evidence type="ECO:0000313" key="1">
    <source>
        <dbReference type="EMBL" id="GAA6196269.1"/>
    </source>
</evidence>
<dbReference type="PROSITE" id="PS51257">
    <property type="entry name" value="PROKAR_LIPOPROTEIN"/>
    <property type="match status" value="1"/>
</dbReference>
<evidence type="ECO:0000313" key="2">
    <source>
        <dbReference type="Proteomes" id="UP001441944"/>
    </source>
</evidence>
<dbReference type="RefSeq" id="WP_353398915.1">
    <property type="nucleotide sequence ID" value="NZ_BAABWU010000005.1"/>
</dbReference>
<sequence length="114" mass="12254">MSVDLKLLAVAVVSVGLVAGCSDKDSRPVFDGVAFRTKASVVDKKVSRALFEAEVYDVAASPLGAREAMRYAGTTYCIENYGTSKIDWEIDLDNPEVPLPRDGDNALLRGTCNP</sequence>
<name>A0ABQ0AKA4_9RHOB</name>
<proteinExistence type="predicted"/>
<comment type="caution">
    <text evidence="1">The sequence shown here is derived from an EMBL/GenBank/DDBJ whole genome shotgun (WGS) entry which is preliminary data.</text>
</comment>
<keyword evidence="2" id="KW-1185">Reference proteome</keyword>
<protein>
    <recommendedName>
        <fullName evidence="3">DUF4156 domain-containing protein</fullName>
    </recommendedName>
</protein>
<dbReference type="EMBL" id="BAABWU010000005">
    <property type="protein sequence ID" value="GAA6196269.1"/>
    <property type="molecule type" value="Genomic_DNA"/>
</dbReference>
<organism evidence="1 2">
    <name type="scientific">Pseudophaeobacter arcticus</name>
    <dbReference type="NCBI Taxonomy" id="385492"/>
    <lineage>
        <taxon>Bacteria</taxon>
        <taxon>Pseudomonadati</taxon>
        <taxon>Pseudomonadota</taxon>
        <taxon>Alphaproteobacteria</taxon>
        <taxon>Rhodobacterales</taxon>
        <taxon>Paracoccaceae</taxon>
        <taxon>Pseudophaeobacter</taxon>
    </lineage>
</organism>
<dbReference type="Proteomes" id="UP001441944">
    <property type="component" value="Unassembled WGS sequence"/>
</dbReference>
<evidence type="ECO:0008006" key="3">
    <source>
        <dbReference type="Google" id="ProtNLM"/>
    </source>
</evidence>
<gene>
    <name evidence="1" type="ORF">NBRC116598_17130</name>
</gene>
<accession>A0ABQ0AKA4</accession>